<protein>
    <recommendedName>
        <fullName evidence="3">DUF3299 domain-containing protein</fullName>
    </recommendedName>
</protein>
<dbReference type="EMBL" id="BMIK01000008">
    <property type="protein sequence ID" value="GGC32956.1"/>
    <property type="molecule type" value="Genomic_DNA"/>
</dbReference>
<gene>
    <name evidence="1" type="ORF">GCM10011386_26390</name>
</gene>
<comment type="caution">
    <text evidence="1">The sequence shown here is derived from an EMBL/GenBank/DDBJ whole genome shotgun (WGS) entry which is preliminary data.</text>
</comment>
<evidence type="ECO:0008006" key="3">
    <source>
        <dbReference type="Google" id="ProtNLM"/>
    </source>
</evidence>
<dbReference type="Proteomes" id="UP000597338">
    <property type="component" value="Unassembled WGS sequence"/>
</dbReference>
<organism evidence="1 2">
    <name type="scientific">Parapedobacter defluvii</name>
    <dbReference type="NCBI Taxonomy" id="2045106"/>
    <lineage>
        <taxon>Bacteria</taxon>
        <taxon>Pseudomonadati</taxon>
        <taxon>Bacteroidota</taxon>
        <taxon>Sphingobacteriia</taxon>
        <taxon>Sphingobacteriales</taxon>
        <taxon>Sphingobacteriaceae</taxon>
        <taxon>Parapedobacter</taxon>
    </lineage>
</organism>
<keyword evidence="2" id="KW-1185">Reference proteome</keyword>
<reference evidence="2" key="1">
    <citation type="journal article" date="2019" name="Int. J. Syst. Evol. Microbiol.">
        <title>The Global Catalogue of Microorganisms (GCM) 10K type strain sequencing project: providing services to taxonomists for standard genome sequencing and annotation.</title>
        <authorList>
            <consortium name="The Broad Institute Genomics Platform"/>
            <consortium name="The Broad Institute Genome Sequencing Center for Infectious Disease"/>
            <person name="Wu L."/>
            <person name="Ma J."/>
        </authorList>
    </citation>
    <scope>NUCLEOTIDE SEQUENCE [LARGE SCALE GENOMIC DNA]</scope>
    <source>
        <strain evidence="2">CGMCC 1.15342</strain>
    </source>
</reference>
<sequence length="126" mass="14354">MNEIWEAAATLRFQVYRERPESNPTMKPEFSDKLMALDGKDVKLSGYMIPITSSRKHEKFLLSVLPVLQCMYCGQNGIPPMIEIFMESESVQFTETPITVKGRLRLNEDYSKGAEIQLHAAELIGQ</sequence>
<proteinExistence type="predicted"/>
<dbReference type="Gene3D" id="2.40.50.870">
    <property type="entry name" value="Protein of unknown function (DUF3299)"/>
    <property type="match status" value="1"/>
</dbReference>
<name>A0ABQ1M583_9SPHI</name>
<accession>A0ABQ1M583</accession>
<evidence type="ECO:0000313" key="1">
    <source>
        <dbReference type="EMBL" id="GGC32956.1"/>
    </source>
</evidence>
<evidence type="ECO:0000313" key="2">
    <source>
        <dbReference type="Proteomes" id="UP000597338"/>
    </source>
</evidence>